<proteinExistence type="inferred from homology"/>
<dbReference type="STRING" id="370438.PTH_0947"/>
<dbReference type="EMBL" id="AP009389">
    <property type="protein sequence ID" value="BAF59128.1"/>
    <property type="molecule type" value="Genomic_DNA"/>
</dbReference>
<organism evidence="3 4">
    <name type="scientific">Pelotomaculum thermopropionicum (strain DSM 13744 / JCM 10971 / SI)</name>
    <dbReference type="NCBI Taxonomy" id="370438"/>
    <lineage>
        <taxon>Bacteria</taxon>
        <taxon>Bacillati</taxon>
        <taxon>Bacillota</taxon>
        <taxon>Clostridia</taxon>
        <taxon>Eubacteriales</taxon>
        <taxon>Desulfotomaculaceae</taxon>
        <taxon>Pelotomaculum</taxon>
    </lineage>
</organism>
<keyword evidence="4" id="KW-1185">Reference proteome</keyword>
<dbReference type="Gene3D" id="3.20.20.70">
    <property type="entry name" value="Aldolase class I"/>
    <property type="match status" value="1"/>
</dbReference>
<dbReference type="HOGENOM" id="CLU_1298781_0_0_9"/>
<dbReference type="PANTHER" id="PTHR43819">
    <property type="entry name" value="ARCHAEAL-TYPE GLUTAMATE SYNTHASE [NADPH]"/>
    <property type="match status" value="1"/>
</dbReference>
<dbReference type="SUPFAM" id="SSF51395">
    <property type="entry name" value="FMN-linked oxidoreductases"/>
    <property type="match status" value="1"/>
</dbReference>
<reference evidence="4" key="1">
    <citation type="journal article" date="2008" name="Genome Res.">
        <title>The genome of Pelotomaculum thermopropionicum reveals niche-associated evolution in anaerobic microbiota.</title>
        <authorList>
            <person name="Kosaka T."/>
            <person name="Kato S."/>
            <person name="Shimoyama T."/>
            <person name="Ishii S."/>
            <person name="Abe T."/>
            <person name="Watanabe K."/>
        </authorList>
    </citation>
    <scope>NUCLEOTIDE SEQUENCE [LARGE SCALE GENOMIC DNA]</scope>
    <source>
        <strain evidence="4">DSM 13744 / JCM 10971 / SI</strain>
    </source>
</reference>
<accession>A5D3P8</accession>
<name>A5D3P8_PELTS</name>
<evidence type="ECO:0000256" key="1">
    <source>
        <dbReference type="ARBA" id="ARBA00009716"/>
    </source>
</evidence>
<dbReference type="PANTHER" id="PTHR43819:SF1">
    <property type="entry name" value="ARCHAEAL-TYPE GLUTAMATE SYNTHASE [NADPH]"/>
    <property type="match status" value="1"/>
</dbReference>
<dbReference type="eggNOG" id="COG0516">
    <property type="taxonomic scope" value="Bacteria"/>
</dbReference>
<protein>
    <recommendedName>
        <fullName evidence="2">Glutamate synthase domain-containing protein</fullName>
    </recommendedName>
</protein>
<dbReference type="KEGG" id="pth:PTH_0947"/>
<sequence>MMFSATHGASPTLEDDLGFPTIYAIARARRFLDGQGQKGKVSLLADGGLFTPGQFLKALALGADAVYIGTAAVMAMVSQQTLLASPGEPSFQLLLQTGRLREQFDPALGAASLVNFLKVAVQEMTAAMYAIGKTATSQLSTEDLCCLGPWLARALNVACAGVSPAEQAGYYQDTCISPAGARQPSSPRLRRCTDKPQRFSGIQVILLKIRSF</sequence>
<feature type="domain" description="Glutamate synthase" evidence="2">
    <location>
        <begin position="8"/>
        <end position="133"/>
    </location>
</feature>
<evidence type="ECO:0000313" key="4">
    <source>
        <dbReference type="Proteomes" id="UP000006556"/>
    </source>
</evidence>
<comment type="similarity">
    <text evidence="1">Belongs to the glutamate synthase family.</text>
</comment>
<dbReference type="InterPro" id="IPR013785">
    <property type="entry name" value="Aldolase_TIM"/>
</dbReference>
<evidence type="ECO:0000259" key="2">
    <source>
        <dbReference type="Pfam" id="PF01645"/>
    </source>
</evidence>
<dbReference type="Pfam" id="PF01645">
    <property type="entry name" value="Glu_synthase"/>
    <property type="match status" value="1"/>
</dbReference>
<dbReference type="GO" id="GO:0006537">
    <property type="term" value="P:glutamate biosynthetic process"/>
    <property type="evidence" value="ECO:0007669"/>
    <property type="project" value="InterPro"/>
</dbReference>
<dbReference type="AlphaFoldDB" id="A5D3P8"/>
<dbReference type="InterPro" id="IPR002932">
    <property type="entry name" value="Glu_synthdom"/>
</dbReference>
<evidence type="ECO:0000313" key="3">
    <source>
        <dbReference type="EMBL" id="BAF59128.1"/>
    </source>
</evidence>
<gene>
    <name evidence="3" type="ordered locus">PTH_0947</name>
</gene>
<dbReference type="Proteomes" id="UP000006556">
    <property type="component" value="Chromosome"/>
</dbReference>
<dbReference type="GO" id="GO:0015930">
    <property type="term" value="F:glutamate synthase activity"/>
    <property type="evidence" value="ECO:0007669"/>
    <property type="project" value="InterPro"/>
</dbReference>